<evidence type="ECO:0000313" key="1">
    <source>
        <dbReference type="EMBL" id="KAI8558930.1"/>
    </source>
</evidence>
<sequence>MAEATNNQTTDEAEDDYMGDLSLFLPPEATDPPKSSKKDSISKTHVPQSSNKKPKTLNWQEQRKLKREQKQEEEDKQTLASLESAIPQSNIGFKLLKQMGYTPGSALGKEGSGLAEPVGVEIRRTRAGIGREDPRKEKRRREDEMMERDKRKEEELMADFGWRQKEQWRSRRVVVNYHKAKAALEQLENKEVVVEEAEEKDEEDSGDEEEEEEEVITEEDLQDILMKLREEYQYCLFCGCRSVYCFSMSRWRHSYPTAQEQMKMTIEIHRASLCNSSQLPEEDATSCQEG</sequence>
<reference evidence="1" key="1">
    <citation type="submission" date="2022-02" db="EMBL/GenBank/DDBJ databases">
        <title>Plant Genome Project.</title>
        <authorList>
            <person name="Zhang R.-G."/>
        </authorList>
    </citation>
    <scope>NUCLEOTIDE SEQUENCE</scope>
    <source>
        <strain evidence="1">AT1</strain>
    </source>
</reference>
<gene>
    <name evidence="1" type="ORF">RHMOL_Rhmol04G0134300</name>
</gene>
<keyword evidence="2" id="KW-1185">Reference proteome</keyword>
<dbReference type="Proteomes" id="UP001062846">
    <property type="component" value="Chromosome 4"/>
</dbReference>
<comment type="caution">
    <text evidence="1">The sequence shown here is derived from an EMBL/GenBank/DDBJ whole genome shotgun (WGS) entry which is preliminary data.</text>
</comment>
<protein>
    <submittedName>
        <fullName evidence="1">Uncharacterized protein</fullName>
    </submittedName>
</protein>
<evidence type="ECO:0000313" key="2">
    <source>
        <dbReference type="Proteomes" id="UP001062846"/>
    </source>
</evidence>
<proteinExistence type="predicted"/>
<dbReference type="EMBL" id="CM046391">
    <property type="protein sequence ID" value="KAI8558930.1"/>
    <property type="molecule type" value="Genomic_DNA"/>
</dbReference>
<accession>A0ACC0P0C2</accession>
<organism evidence="1 2">
    <name type="scientific">Rhododendron molle</name>
    <name type="common">Chinese azalea</name>
    <name type="synonym">Azalea mollis</name>
    <dbReference type="NCBI Taxonomy" id="49168"/>
    <lineage>
        <taxon>Eukaryota</taxon>
        <taxon>Viridiplantae</taxon>
        <taxon>Streptophyta</taxon>
        <taxon>Embryophyta</taxon>
        <taxon>Tracheophyta</taxon>
        <taxon>Spermatophyta</taxon>
        <taxon>Magnoliopsida</taxon>
        <taxon>eudicotyledons</taxon>
        <taxon>Gunneridae</taxon>
        <taxon>Pentapetalae</taxon>
        <taxon>asterids</taxon>
        <taxon>Ericales</taxon>
        <taxon>Ericaceae</taxon>
        <taxon>Ericoideae</taxon>
        <taxon>Rhodoreae</taxon>
        <taxon>Rhododendron</taxon>
    </lineage>
</organism>
<name>A0ACC0P0C2_RHOML</name>